<accession>L1J024</accession>
<dbReference type="EC" id="5.2.1.8" evidence="1"/>
<evidence type="ECO:0000313" key="6">
    <source>
        <dbReference type="EnsemblProtists" id="EKX41687"/>
    </source>
</evidence>
<proteinExistence type="predicted"/>
<dbReference type="InterPro" id="IPR002130">
    <property type="entry name" value="Cyclophilin-type_PPIase_dom"/>
</dbReference>
<organism evidence="5">
    <name type="scientific">Guillardia theta (strain CCMP2712)</name>
    <name type="common">Cryptophyte</name>
    <dbReference type="NCBI Taxonomy" id="905079"/>
    <lineage>
        <taxon>Eukaryota</taxon>
        <taxon>Cryptophyceae</taxon>
        <taxon>Pyrenomonadales</taxon>
        <taxon>Geminigeraceae</taxon>
        <taxon>Guillardia</taxon>
    </lineage>
</organism>
<evidence type="ECO:0000259" key="4">
    <source>
        <dbReference type="PROSITE" id="PS50072"/>
    </source>
</evidence>
<feature type="domain" description="PPIase cyclophilin-type" evidence="4">
    <location>
        <begin position="9"/>
        <end position="198"/>
    </location>
</feature>
<dbReference type="PANTHER" id="PTHR43246">
    <property type="entry name" value="PEPTIDYL-PROLYL CIS-TRANS ISOMERASE CYP38, CHLOROPLASTIC"/>
    <property type="match status" value="1"/>
</dbReference>
<dbReference type="PROSITE" id="PS50072">
    <property type="entry name" value="CSA_PPIASE_2"/>
    <property type="match status" value="1"/>
</dbReference>
<evidence type="ECO:0000313" key="7">
    <source>
        <dbReference type="Proteomes" id="UP000011087"/>
    </source>
</evidence>
<name>L1J024_GUITC</name>
<dbReference type="OMA" id="GMARDEY"/>
<evidence type="ECO:0000256" key="3">
    <source>
        <dbReference type="ARBA" id="ARBA00023235"/>
    </source>
</evidence>
<reference evidence="5 7" key="1">
    <citation type="journal article" date="2012" name="Nature">
        <title>Algal genomes reveal evolutionary mosaicism and the fate of nucleomorphs.</title>
        <authorList>
            <consortium name="DOE Joint Genome Institute"/>
            <person name="Curtis B.A."/>
            <person name="Tanifuji G."/>
            <person name="Burki F."/>
            <person name="Gruber A."/>
            <person name="Irimia M."/>
            <person name="Maruyama S."/>
            <person name="Arias M.C."/>
            <person name="Ball S.G."/>
            <person name="Gile G.H."/>
            <person name="Hirakawa Y."/>
            <person name="Hopkins J.F."/>
            <person name="Kuo A."/>
            <person name="Rensing S.A."/>
            <person name="Schmutz J."/>
            <person name="Symeonidi A."/>
            <person name="Elias M."/>
            <person name="Eveleigh R.J."/>
            <person name="Herman E.K."/>
            <person name="Klute M.J."/>
            <person name="Nakayama T."/>
            <person name="Obornik M."/>
            <person name="Reyes-Prieto A."/>
            <person name="Armbrust E.V."/>
            <person name="Aves S.J."/>
            <person name="Beiko R.G."/>
            <person name="Coutinho P."/>
            <person name="Dacks J.B."/>
            <person name="Durnford D.G."/>
            <person name="Fast N.M."/>
            <person name="Green B.R."/>
            <person name="Grisdale C.J."/>
            <person name="Hempel F."/>
            <person name="Henrissat B."/>
            <person name="Hoppner M.P."/>
            <person name="Ishida K."/>
            <person name="Kim E."/>
            <person name="Koreny L."/>
            <person name="Kroth P.G."/>
            <person name="Liu Y."/>
            <person name="Malik S.B."/>
            <person name="Maier U.G."/>
            <person name="McRose D."/>
            <person name="Mock T."/>
            <person name="Neilson J.A."/>
            <person name="Onodera N.T."/>
            <person name="Poole A.M."/>
            <person name="Pritham E.J."/>
            <person name="Richards T.A."/>
            <person name="Rocap G."/>
            <person name="Roy S.W."/>
            <person name="Sarai C."/>
            <person name="Schaack S."/>
            <person name="Shirato S."/>
            <person name="Slamovits C.H."/>
            <person name="Spencer D.F."/>
            <person name="Suzuki S."/>
            <person name="Worden A.Z."/>
            <person name="Zauner S."/>
            <person name="Barry K."/>
            <person name="Bell C."/>
            <person name="Bharti A.K."/>
            <person name="Crow J.A."/>
            <person name="Grimwood J."/>
            <person name="Kramer R."/>
            <person name="Lindquist E."/>
            <person name="Lucas S."/>
            <person name="Salamov A."/>
            <person name="McFadden G.I."/>
            <person name="Lane C.E."/>
            <person name="Keeling P.J."/>
            <person name="Gray M.W."/>
            <person name="Grigoriev I.V."/>
            <person name="Archibald J.M."/>
        </authorList>
    </citation>
    <scope>NUCLEOTIDE SEQUENCE</scope>
    <source>
        <strain evidence="5 7">CCMP2712</strain>
    </source>
</reference>
<dbReference type="eggNOG" id="ENOG502QSSP">
    <property type="taxonomic scope" value="Eukaryota"/>
</dbReference>
<keyword evidence="3" id="KW-0413">Isomerase</keyword>
<evidence type="ECO:0000256" key="1">
    <source>
        <dbReference type="ARBA" id="ARBA00013194"/>
    </source>
</evidence>
<evidence type="ECO:0000256" key="2">
    <source>
        <dbReference type="ARBA" id="ARBA00023110"/>
    </source>
</evidence>
<dbReference type="GO" id="GO:0003755">
    <property type="term" value="F:peptidyl-prolyl cis-trans isomerase activity"/>
    <property type="evidence" value="ECO:0007669"/>
    <property type="project" value="UniProtKB-KW"/>
</dbReference>
<dbReference type="Pfam" id="PF00160">
    <property type="entry name" value="Pro_isomerase"/>
    <property type="match status" value="1"/>
</dbReference>
<reference evidence="6" key="3">
    <citation type="submission" date="2015-06" db="UniProtKB">
        <authorList>
            <consortium name="EnsemblProtists"/>
        </authorList>
    </citation>
    <scope>IDENTIFICATION</scope>
</reference>
<dbReference type="GeneID" id="17298307"/>
<protein>
    <recommendedName>
        <fullName evidence="1">peptidylprolyl isomerase</fullName>
        <ecNumber evidence="1">5.2.1.8</ecNumber>
    </recommendedName>
</protein>
<dbReference type="CDD" id="cd01924">
    <property type="entry name" value="cyclophilin_TLP40_like"/>
    <property type="match status" value="1"/>
</dbReference>
<dbReference type="HOGENOM" id="CLU_012062_16_4_1"/>
<dbReference type="PaxDb" id="55529-EKX41687"/>
<gene>
    <name evidence="5" type="ORF">GUITHDRAFT_74585</name>
</gene>
<dbReference type="InterPro" id="IPR029000">
    <property type="entry name" value="Cyclophilin-like_dom_sf"/>
</dbReference>
<dbReference type="EMBL" id="JH993022">
    <property type="protein sequence ID" value="EKX41687.1"/>
    <property type="molecule type" value="Genomic_DNA"/>
</dbReference>
<dbReference type="STRING" id="905079.L1J024"/>
<keyword evidence="2" id="KW-0697">Rotamase</keyword>
<dbReference type="InterPro" id="IPR044665">
    <property type="entry name" value="E_coli_cyclophilin_A-like"/>
</dbReference>
<keyword evidence="7" id="KW-1185">Reference proteome</keyword>
<evidence type="ECO:0000313" key="5">
    <source>
        <dbReference type="EMBL" id="EKX41687.1"/>
    </source>
</evidence>
<dbReference type="Proteomes" id="UP000011087">
    <property type="component" value="Unassembled WGS sequence"/>
</dbReference>
<dbReference type="RefSeq" id="XP_005828667.1">
    <property type="nucleotide sequence ID" value="XM_005828610.1"/>
</dbReference>
<dbReference type="Gene3D" id="2.40.100.10">
    <property type="entry name" value="Cyclophilin-like"/>
    <property type="match status" value="1"/>
</dbReference>
<dbReference type="OrthoDB" id="1735926at2759"/>
<dbReference type="EnsemblProtists" id="EKX41687">
    <property type="protein sequence ID" value="EKX41687"/>
    <property type="gene ID" value="GUITHDRAFT_74585"/>
</dbReference>
<sequence>MNFSELVNDFLVVVTGTVYDQAVFRVVCDGYTAPINAGAFVDLVNRGFYNGMSIQRSDGFVVQTGDPEPENTEGVHGFKNSDGTLPLEVFAEGDKEPTYETTLEDDGRPLAQPKLPFSVYGTLAMARSEDNANDASTQFFFLLFDPELTTAGRNLMDGRFSTFGYVVEGNRLLSNVEVGDKIISAKVVSGIDNLVVPK</sequence>
<reference evidence="7" key="2">
    <citation type="submission" date="2012-11" db="EMBL/GenBank/DDBJ databases">
        <authorList>
            <person name="Kuo A."/>
            <person name="Curtis B.A."/>
            <person name="Tanifuji G."/>
            <person name="Burki F."/>
            <person name="Gruber A."/>
            <person name="Irimia M."/>
            <person name="Maruyama S."/>
            <person name="Arias M.C."/>
            <person name="Ball S.G."/>
            <person name="Gile G.H."/>
            <person name="Hirakawa Y."/>
            <person name="Hopkins J.F."/>
            <person name="Rensing S.A."/>
            <person name="Schmutz J."/>
            <person name="Symeonidi A."/>
            <person name="Elias M."/>
            <person name="Eveleigh R.J."/>
            <person name="Herman E.K."/>
            <person name="Klute M.J."/>
            <person name="Nakayama T."/>
            <person name="Obornik M."/>
            <person name="Reyes-Prieto A."/>
            <person name="Armbrust E.V."/>
            <person name="Aves S.J."/>
            <person name="Beiko R.G."/>
            <person name="Coutinho P."/>
            <person name="Dacks J.B."/>
            <person name="Durnford D.G."/>
            <person name="Fast N.M."/>
            <person name="Green B.R."/>
            <person name="Grisdale C."/>
            <person name="Hempe F."/>
            <person name="Henrissat B."/>
            <person name="Hoppner M.P."/>
            <person name="Ishida K.-I."/>
            <person name="Kim E."/>
            <person name="Koreny L."/>
            <person name="Kroth P.G."/>
            <person name="Liu Y."/>
            <person name="Malik S.-B."/>
            <person name="Maier U.G."/>
            <person name="McRose D."/>
            <person name="Mock T."/>
            <person name="Neilson J.A."/>
            <person name="Onodera N.T."/>
            <person name="Poole A.M."/>
            <person name="Pritham E.J."/>
            <person name="Richards T.A."/>
            <person name="Rocap G."/>
            <person name="Roy S.W."/>
            <person name="Sarai C."/>
            <person name="Schaack S."/>
            <person name="Shirato S."/>
            <person name="Slamovits C.H."/>
            <person name="Spencer D.F."/>
            <person name="Suzuki S."/>
            <person name="Worden A.Z."/>
            <person name="Zauner S."/>
            <person name="Barry K."/>
            <person name="Bell C."/>
            <person name="Bharti A.K."/>
            <person name="Crow J.A."/>
            <person name="Grimwood J."/>
            <person name="Kramer R."/>
            <person name="Lindquist E."/>
            <person name="Lucas S."/>
            <person name="Salamov A."/>
            <person name="McFadden G.I."/>
            <person name="Lane C.E."/>
            <person name="Keeling P.J."/>
            <person name="Gray M.W."/>
            <person name="Grigoriev I.V."/>
            <person name="Archibald J.M."/>
        </authorList>
    </citation>
    <scope>NUCLEOTIDE SEQUENCE</scope>
    <source>
        <strain evidence="7">CCMP2712</strain>
    </source>
</reference>
<dbReference type="KEGG" id="gtt:GUITHDRAFT_74585"/>
<dbReference type="AlphaFoldDB" id="L1J024"/>
<dbReference type="SUPFAM" id="SSF50891">
    <property type="entry name" value="Cyclophilin-like"/>
    <property type="match status" value="1"/>
</dbReference>